<dbReference type="GO" id="GO:0005576">
    <property type="term" value="C:extracellular region"/>
    <property type="evidence" value="ECO:0007669"/>
    <property type="project" value="InterPro"/>
</dbReference>
<feature type="compositionally biased region" description="Pro residues" evidence="2">
    <location>
        <begin position="72"/>
        <end position="87"/>
    </location>
</feature>
<dbReference type="SMART" id="SM00236">
    <property type="entry name" value="fCBD"/>
    <property type="match status" value="1"/>
</dbReference>
<organism evidence="4 5">
    <name type="scientific">Agaricus bisporus var. burnettii</name>
    <dbReference type="NCBI Taxonomy" id="192524"/>
    <lineage>
        <taxon>Eukaryota</taxon>
        <taxon>Fungi</taxon>
        <taxon>Dikarya</taxon>
        <taxon>Basidiomycota</taxon>
        <taxon>Agaricomycotina</taxon>
        <taxon>Agaricomycetes</taxon>
        <taxon>Agaricomycetidae</taxon>
        <taxon>Agaricales</taxon>
        <taxon>Agaricineae</taxon>
        <taxon>Agaricaceae</taxon>
        <taxon>Agaricus</taxon>
    </lineage>
</organism>
<protein>
    <recommendedName>
        <fullName evidence="3">CBM1 domain-containing protein</fullName>
    </recommendedName>
</protein>
<accession>A0A8H7KK58</accession>
<dbReference type="GO" id="GO:0030248">
    <property type="term" value="F:cellulose binding"/>
    <property type="evidence" value="ECO:0007669"/>
    <property type="project" value="InterPro"/>
</dbReference>
<feature type="domain" description="CBM1" evidence="3">
    <location>
        <begin position="19"/>
        <end position="55"/>
    </location>
</feature>
<comment type="caution">
    <text evidence="4">The sequence shown here is derived from an EMBL/GenBank/DDBJ whole genome shotgun (WGS) entry which is preliminary data.</text>
</comment>
<evidence type="ECO:0000259" key="3">
    <source>
        <dbReference type="PROSITE" id="PS51164"/>
    </source>
</evidence>
<name>A0A8H7KK58_AGABI</name>
<dbReference type="PROSITE" id="PS51164">
    <property type="entry name" value="CBM1_2"/>
    <property type="match status" value="1"/>
</dbReference>
<sequence>MGVAIDVAEDVYGNDQGVEVVKGWNQCGGYEYSGPTQCEDGFQCRQQHETYYQCTPVTKTKLTPTANIADPTRPPDASPEPTTPSLPPRTTIRVDVKDT</sequence>
<gene>
    <name evidence="4" type="ORF">Agabi119p4_2630</name>
</gene>
<dbReference type="AlphaFoldDB" id="A0A8H7KK58"/>
<dbReference type="EMBL" id="JABXXO010000003">
    <property type="protein sequence ID" value="KAF7783254.1"/>
    <property type="molecule type" value="Genomic_DNA"/>
</dbReference>
<keyword evidence="1" id="KW-0732">Signal</keyword>
<dbReference type="Proteomes" id="UP000629468">
    <property type="component" value="Unassembled WGS sequence"/>
</dbReference>
<proteinExistence type="predicted"/>
<dbReference type="GO" id="GO:0005975">
    <property type="term" value="P:carbohydrate metabolic process"/>
    <property type="evidence" value="ECO:0007669"/>
    <property type="project" value="InterPro"/>
</dbReference>
<evidence type="ECO:0000256" key="2">
    <source>
        <dbReference type="SAM" id="MobiDB-lite"/>
    </source>
</evidence>
<evidence type="ECO:0000256" key="1">
    <source>
        <dbReference type="ARBA" id="ARBA00022729"/>
    </source>
</evidence>
<reference evidence="4 5" key="1">
    <citation type="journal article" name="Sci. Rep.">
        <title>Telomere-to-telomere assembled and centromere annotated genomes of the two main subspecies of the button mushroom Agaricus bisporus reveal especially polymorphic chromosome ends.</title>
        <authorList>
            <person name="Sonnenberg A.S.M."/>
            <person name="Sedaghat-Telgerd N."/>
            <person name="Lavrijssen B."/>
            <person name="Ohm R.A."/>
            <person name="Hendrickx P.M."/>
            <person name="Scholtmeijer K."/>
            <person name="Baars J.J.P."/>
            <person name="van Peer A."/>
        </authorList>
    </citation>
    <scope>NUCLEOTIDE SEQUENCE [LARGE SCALE GENOMIC DNA]</scope>
    <source>
        <strain evidence="4 5">H119_p4</strain>
    </source>
</reference>
<evidence type="ECO:0000313" key="5">
    <source>
        <dbReference type="Proteomes" id="UP000629468"/>
    </source>
</evidence>
<dbReference type="InterPro" id="IPR035971">
    <property type="entry name" value="CBD_sf"/>
</dbReference>
<dbReference type="SUPFAM" id="SSF57180">
    <property type="entry name" value="Cellulose-binding domain"/>
    <property type="match status" value="1"/>
</dbReference>
<dbReference type="Pfam" id="PF00734">
    <property type="entry name" value="CBM_1"/>
    <property type="match status" value="1"/>
</dbReference>
<feature type="region of interest" description="Disordered" evidence="2">
    <location>
        <begin position="63"/>
        <end position="99"/>
    </location>
</feature>
<dbReference type="InterPro" id="IPR000254">
    <property type="entry name" value="CBD"/>
</dbReference>
<evidence type="ECO:0000313" key="4">
    <source>
        <dbReference type="EMBL" id="KAF7783254.1"/>
    </source>
</evidence>